<evidence type="ECO:0000313" key="8">
    <source>
        <dbReference type="Ensembl" id="ENSGALP00010027892.1"/>
    </source>
</evidence>
<dbReference type="RefSeq" id="XP_025008407.1">
    <property type="nucleotide sequence ID" value="XM_025152639.3"/>
</dbReference>
<dbReference type="PANTHER" id="PTHR23051:SF0">
    <property type="entry name" value="SOLUTE CARRIER FAMILY 35 MEMBER F5"/>
    <property type="match status" value="1"/>
</dbReference>
<reference evidence="8" key="1">
    <citation type="submission" date="2020-11" db="EMBL/GenBank/DDBJ databases">
        <title>Gallus gallus (Chicken) genome, bGalGal1, GRCg7b, maternal haplotype autosomes + Z &amp; W.</title>
        <authorList>
            <person name="Warren W."/>
            <person name="Formenti G."/>
            <person name="Fedrigo O."/>
            <person name="Haase B."/>
            <person name="Mountcastle J."/>
            <person name="Balacco J."/>
            <person name="Tracey A."/>
            <person name="Schneider V."/>
            <person name="Okimoto R."/>
            <person name="Cheng H."/>
            <person name="Hawken R."/>
            <person name="Howe K."/>
            <person name="Jarvis E.D."/>
        </authorList>
    </citation>
    <scope>NUCLEOTIDE SEQUENCE [LARGE SCALE GENOMIC DNA]</scope>
    <source>
        <strain evidence="8">Broiler</strain>
    </source>
</reference>
<dbReference type="OMA" id="MYGVYTI"/>
<proteinExistence type="inferred from homology"/>
<dbReference type="RefSeq" id="XP_046800076.1">
    <property type="nucleotide sequence ID" value="XM_046944120.1"/>
</dbReference>
<dbReference type="RefSeq" id="XP_004943033.1">
    <property type="nucleotide sequence ID" value="XM_004942976.5"/>
</dbReference>
<dbReference type="RefSeq" id="XP_040532898.1">
    <property type="nucleotide sequence ID" value="XM_040676964.2"/>
</dbReference>
<protein>
    <recommendedName>
        <fullName evidence="7">Solute carrier family 35 member F5</fullName>
    </recommendedName>
</protein>
<evidence type="ECO:0000256" key="2">
    <source>
        <dbReference type="ARBA" id="ARBA00007863"/>
    </source>
</evidence>
<dbReference type="RefSeq" id="XP_040532900.1">
    <property type="nucleotide sequence ID" value="XM_040676966.2"/>
</dbReference>
<reference evidence="8" key="3">
    <citation type="submission" date="2025-09" db="UniProtKB">
        <authorList>
            <consortium name="Ensembl"/>
        </authorList>
    </citation>
    <scope>IDENTIFICATION</scope>
    <source>
        <strain evidence="8">broiler</strain>
    </source>
</reference>
<dbReference type="CTD" id="80255"/>
<dbReference type="RefSeq" id="XP_040560174.1">
    <property type="nucleotide sequence ID" value="XM_040704240.2"/>
</dbReference>
<dbReference type="RefSeq" id="XP_040532902.1">
    <property type="nucleotide sequence ID" value="XM_040676968.2"/>
</dbReference>
<dbReference type="RefSeq" id="XP_040532896.1">
    <property type="nucleotide sequence ID" value="XM_040676962.2"/>
</dbReference>
<dbReference type="RefSeq" id="XP_004943034.1">
    <property type="nucleotide sequence ID" value="XM_004942977.5"/>
</dbReference>
<comment type="similarity">
    <text evidence="2">Belongs to the SLC35F solute transporter family.</text>
</comment>
<evidence type="ECO:0000256" key="5">
    <source>
        <dbReference type="ARBA" id="ARBA00023136"/>
    </source>
</evidence>
<comment type="subcellular location">
    <subcellularLocation>
        <location evidence="1">Membrane</location>
        <topology evidence="1">Multi-pass membrane protein</topology>
    </subcellularLocation>
</comment>
<dbReference type="AlphaFoldDB" id="F1NEN4"/>
<dbReference type="RefSeq" id="XP_004943036.1">
    <property type="nucleotide sequence ID" value="XM_004942979.5"/>
</dbReference>
<dbReference type="RefSeq" id="XP_004943035.1">
    <property type="nucleotide sequence ID" value="XM_004942978.5"/>
</dbReference>
<dbReference type="RefSeq" id="XP_040532894.1">
    <property type="nucleotide sequence ID" value="XM_040676960.2"/>
</dbReference>
<dbReference type="RefSeq" id="XP_025008408.1">
    <property type="nucleotide sequence ID" value="XM_025152640.3"/>
</dbReference>
<dbReference type="RefSeq" id="XP_040532897.1">
    <property type="nucleotide sequence ID" value="XM_040676963.2"/>
</dbReference>
<dbReference type="PANTHER" id="PTHR23051">
    <property type="entry name" value="SOLUTE CARRIER FAMILY 35, MEMBER F5"/>
    <property type="match status" value="1"/>
</dbReference>
<sequence>MVWVFVMNRMSSQSSSSSQRRRMALGIVILLLVDVIWVASSELTSYVFTKYNKPFFSTFAKTSMFVLYLLGFIVWKPWRQQCTRGFRGRHAAFFADAEGYFAACTTDNAVNSSLLERNGLSSSFQWMKCCSSLNQMPVLSEPLYVPVKFHDLPTEKSGSNNNDTEKTPKKPRVRFSNIMEIRQLPSSHALEAKLSRMSYPAVKEQESILKTVGKLTATQVAKISFFFCFVWFLANFSYQEALSDTQVAIVNILSSTSGLFTLILAAVFPSNSGDRFTLSKLLAVFLSIGGVVLVNLSGSEKSPGRDTIGSLWSLVGAMLYAVYIVMIKRKVDREDKLDIPMFFGFVGLFNLLLLWPGFFLLHYTGFEAFEFPSKLIWMCIVINGLIGTVLSEFLWLWGCFLTSSLIGTLALSLTIPLSIIADMCMQKVQFSWLFFAGAVPVFFSFFIVTLLCHYNNWDPVMVGIRRVFAFICRKHRIQRMPEESEQCESLIPMHSVSQDGDSCCS</sequence>
<dbReference type="Bgee" id="ENSGALG00000012166">
    <property type="expression patterns" value="Expressed in kidney and 13 other cell types or tissues"/>
</dbReference>
<dbReference type="RefSeq" id="XP_040532899.1">
    <property type="nucleotide sequence ID" value="XM_040676965.2"/>
</dbReference>
<dbReference type="STRING" id="9031.ENSGALP00000019843"/>
<dbReference type="RefSeq" id="XP_046800077.1">
    <property type="nucleotide sequence ID" value="XM_046944121.1"/>
</dbReference>
<dbReference type="InParanoid" id="F1NEN4"/>
<dbReference type="KEGG" id="gga:424281"/>
<keyword evidence="9" id="KW-1185">Reference proteome</keyword>
<evidence type="ECO:0000256" key="7">
    <source>
        <dbReference type="ARBA" id="ARBA00040744"/>
    </source>
</evidence>
<gene>
    <name evidence="8" type="primary">SLC35F5</name>
</gene>
<dbReference type="RefSeq" id="XP_025008406.1">
    <property type="nucleotide sequence ID" value="XM_025152638.3"/>
</dbReference>
<dbReference type="GO" id="GO:0016020">
    <property type="term" value="C:membrane"/>
    <property type="evidence" value="ECO:0007669"/>
    <property type="project" value="UniProtKB-SubCell"/>
</dbReference>
<keyword evidence="4" id="KW-1133">Transmembrane helix</keyword>
<evidence type="ECO:0000256" key="4">
    <source>
        <dbReference type="ARBA" id="ARBA00022989"/>
    </source>
</evidence>
<dbReference type="Proteomes" id="UP000000539">
    <property type="component" value="Chromosome 7"/>
</dbReference>
<dbReference type="eggNOG" id="KOG2765">
    <property type="taxonomic scope" value="Eukaryota"/>
</dbReference>
<accession>F1NEN4</accession>
<dbReference type="RefSeq" id="XP_040532895.1">
    <property type="nucleotide sequence ID" value="XM_040676961.2"/>
</dbReference>
<evidence type="ECO:0000256" key="1">
    <source>
        <dbReference type="ARBA" id="ARBA00004141"/>
    </source>
</evidence>
<dbReference type="RefSeq" id="XP_015145425.1">
    <property type="nucleotide sequence ID" value="XM_015289939.4"/>
</dbReference>
<organism evidence="8 9">
    <name type="scientific">Gallus gallus</name>
    <name type="common">Chicken</name>
    <dbReference type="NCBI Taxonomy" id="9031"/>
    <lineage>
        <taxon>Eukaryota</taxon>
        <taxon>Metazoa</taxon>
        <taxon>Chordata</taxon>
        <taxon>Craniata</taxon>
        <taxon>Vertebrata</taxon>
        <taxon>Euteleostomi</taxon>
        <taxon>Archelosauria</taxon>
        <taxon>Archosauria</taxon>
        <taxon>Dinosauria</taxon>
        <taxon>Saurischia</taxon>
        <taxon>Theropoda</taxon>
        <taxon>Coelurosauria</taxon>
        <taxon>Aves</taxon>
        <taxon>Neognathae</taxon>
        <taxon>Galloanserae</taxon>
        <taxon>Galliformes</taxon>
        <taxon>Phasianidae</taxon>
        <taxon>Phasianinae</taxon>
        <taxon>Gallus</taxon>
    </lineage>
</organism>
<name>F1NEN4_CHICK</name>
<dbReference type="GeneID" id="424281"/>
<reference evidence="8" key="2">
    <citation type="submission" date="2025-08" db="UniProtKB">
        <authorList>
            <consortium name="Ensembl"/>
        </authorList>
    </citation>
    <scope>IDENTIFICATION</scope>
    <source>
        <strain evidence="8">broiler</strain>
    </source>
</reference>
<keyword evidence="3" id="KW-0812">Transmembrane</keyword>
<evidence type="ECO:0000256" key="3">
    <source>
        <dbReference type="ARBA" id="ARBA00022692"/>
    </source>
</evidence>
<dbReference type="VEuPathDB" id="HostDB:geneid_424281"/>
<dbReference type="InterPro" id="IPR037185">
    <property type="entry name" value="EmrE-like"/>
</dbReference>
<dbReference type="RefSeq" id="XP_004943038.1">
    <property type="nucleotide sequence ID" value="XM_004942981.5"/>
</dbReference>
<dbReference type="SUPFAM" id="SSF103481">
    <property type="entry name" value="Multidrug resistance efflux transporter EmrE"/>
    <property type="match status" value="1"/>
</dbReference>
<evidence type="ECO:0000313" key="9">
    <source>
        <dbReference type="Proteomes" id="UP000000539"/>
    </source>
</evidence>
<dbReference type="Ensembl" id="ENSGALT00010046900.1">
    <property type="protein sequence ID" value="ENSGALP00010027892.1"/>
    <property type="gene ID" value="ENSGALG00010019398.1"/>
</dbReference>
<dbReference type="RefSeq" id="XP_046778084.1">
    <property type="nucleotide sequence ID" value="XM_046922128.1"/>
</dbReference>
<comment type="function">
    <text evidence="6">Putative solute transporter.</text>
</comment>
<dbReference type="OrthoDB" id="10041630at2759"/>
<dbReference type="RefSeq" id="XP_040532903.1">
    <property type="nucleotide sequence ID" value="XM_040676969.2"/>
</dbReference>
<keyword evidence="5" id="KW-0472">Membrane</keyword>
<dbReference type="RefSeq" id="XP_040532901.1">
    <property type="nucleotide sequence ID" value="XM_040676967.2"/>
</dbReference>
<dbReference type="FunCoup" id="F1NEN4">
    <property type="interactions" value="2371"/>
</dbReference>
<dbReference type="GeneTree" id="ENSGT00390000005949"/>
<dbReference type="RefSeq" id="XP_046778083.1">
    <property type="nucleotide sequence ID" value="XM_046922127.1"/>
</dbReference>
<evidence type="ECO:0000256" key="6">
    <source>
        <dbReference type="ARBA" id="ARBA00037727"/>
    </source>
</evidence>